<dbReference type="GO" id="GO:0005576">
    <property type="term" value="C:extracellular region"/>
    <property type="evidence" value="ECO:0007669"/>
    <property type="project" value="TreeGrafter"/>
</dbReference>
<dbReference type="PANTHER" id="PTHR30085">
    <property type="entry name" value="AMINO ACID ABC TRANSPORTER PERMEASE"/>
    <property type="match status" value="1"/>
</dbReference>
<dbReference type="Pfam" id="PF00497">
    <property type="entry name" value="SBP_bac_3"/>
    <property type="match status" value="1"/>
</dbReference>
<evidence type="ECO:0000256" key="3">
    <source>
        <dbReference type="ARBA" id="ARBA00022729"/>
    </source>
</evidence>
<sequence length="337" mass="36041">MSRTKVRPKGIHRFLSVAVLAVAVAVGVAACGEQAQQNGNPPTTTAEIPLPPDVTFDGSVNGPAPSDESTNCDTSSLRPDEPLPPPGEMPRHSTMEEIYKRGRLVVGTDLGSNPLSFRDPLTGDVMGFDVDVAHWISEAIFGDPNRIDYRMVSTDDRVDALTNGSVDIVVKSMSVTCERLASIDFSIPYFEASQRILAYRHTGIESVSDLNGKRVCATSSSTSAGRVKALAPKAEFATTASWADCLVMMQQGSVDAITSDTPILAGIAAQDPWAKVVGESLGGENYAVGVAKGHPDLVRFINGVLAQRRTDGSWQTSYDRWLSVLGPGSPPPYTYRD</sequence>
<proteinExistence type="inferred from homology"/>
<evidence type="ECO:0000256" key="4">
    <source>
        <dbReference type="SAM" id="MobiDB-lite"/>
    </source>
</evidence>
<dbReference type="GO" id="GO:0006865">
    <property type="term" value="P:amino acid transport"/>
    <property type="evidence" value="ECO:0007669"/>
    <property type="project" value="TreeGrafter"/>
</dbReference>
<name>A0AA97CTY1_9ACTN</name>
<comment type="similarity">
    <text evidence="1">Belongs to the bacterial solute-binding protein 3 family.</text>
</comment>
<protein>
    <recommendedName>
        <fullName evidence="6">Solute-binding protein family 3/N-terminal domain-containing protein</fullName>
    </recommendedName>
</protein>
<dbReference type="RefSeq" id="WP_420041263.1">
    <property type="nucleotide sequence ID" value="NZ_CP128986.1"/>
</dbReference>
<dbReference type="PROSITE" id="PS51257">
    <property type="entry name" value="PROKAR_LIPOPROTEIN"/>
    <property type="match status" value="1"/>
</dbReference>
<dbReference type="InterPro" id="IPR051455">
    <property type="entry name" value="Bact_solute-bind_prot3"/>
</dbReference>
<feature type="compositionally biased region" description="Polar residues" evidence="4">
    <location>
        <begin position="67"/>
        <end position="76"/>
    </location>
</feature>
<dbReference type="PANTHER" id="PTHR30085:SF6">
    <property type="entry name" value="ABC TRANSPORTER GLUTAMINE-BINDING PROTEIN GLNH"/>
    <property type="match status" value="1"/>
</dbReference>
<evidence type="ECO:0000256" key="2">
    <source>
        <dbReference type="ARBA" id="ARBA00022448"/>
    </source>
</evidence>
<feature type="compositionally biased region" description="Polar residues" evidence="4">
    <location>
        <begin position="34"/>
        <end position="46"/>
    </location>
</feature>
<feature type="chain" id="PRO_5041744820" description="Solute-binding protein family 3/N-terminal domain-containing protein" evidence="5">
    <location>
        <begin position="31"/>
        <end position="337"/>
    </location>
</feature>
<feature type="signal peptide" evidence="5">
    <location>
        <begin position="1"/>
        <end position="30"/>
    </location>
</feature>
<gene>
    <name evidence="7" type="ORF">MP11Mi_10830</name>
</gene>
<evidence type="ECO:0000313" key="7">
    <source>
        <dbReference type="EMBL" id="WOC12002.1"/>
    </source>
</evidence>
<evidence type="ECO:0000256" key="5">
    <source>
        <dbReference type="SAM" id="SignalP"/>
    </source>
</evidence>
<dbReference type="AlphaFoldDB" id="A0AA97CTY1"/>
<keyword evidence="2" id="KW-0813">Transport</keyword>
<feature type="region of interest" description="Disordered" evidence="4">
    <location>
        <begin position="34"/>
        <end position="91"/>
    </location>
</feature>
<feature type="domain" description="Solute-binding protein family 3/N-terminal" evidence="6">
    <location>
        <begin position="103"/>
        <end position="325"/>
    </location>
</feature>
<dbReference type="SMART" id="SM00062">
    <property type="entry name" value="PBPb"/>
    <property type="match status" value="1"/>
</dbReference>
<dbReference type="InterPro" id="IPR001638">
    <property type="entry name" value="Solute-binding_3/MltF_N"/>
</dbReference>
<dbReference type="SUPFAM" id="SSF53850">
    <property type="entry name" value="Periplasmic binding protein-like II"/>
    <property type="match status" value="1"/>
</dbReference>
<reference evidence="7" key="1">
    <citation type="submission" date="2023-06" db="EMBL/GenBank/DDBJ databases">
        <title>Gordonia sp. nov. and Pseudochrobactrum sp. nov., two species isolated from the burying beetle Nicrophorus vespilloides.</title>
        <authorList>
            <person name="Poehlein A."/>
            <person name="Guzman J."/>
            <person name="Daniel R."/>
            <person name="Vilcinskas A."/>
        </authorList>
    </citation>
    <scope>NUCLEOTIDE SEQUENCE</scope>
    <source>
        <strain evidence="7">MP11Mi</strain>
    </source>
</reference>
<organism evidence="7">
    <name type="scientific">Gordonia sp. MP11Mi</name>
    <dbReference type="NCBI Taxonomy" id="3022769"/>
    <lineage>
        <taxon>Bacteria</taxon>
        <taxon>Bacillati</taxon>
        <taxon>Actinomycetota</taxon>
        <taxon>Actinomycetes</taxon>
        <taxon>Mycobacteriales</taxon>
        <taxon>Gordoniaceae</taxon>
        <taxon>Gordonia</taxon>
    </lineage>
</organism>
<dbReference type="CDD" id="cd13690">
    <property type="entry name" value="PBP2_GluB"/>
    <property type="match status" value="1"/>
</dbReference>
<keyword evidence="3 5" id="KW-0732">Signal</keyword>
<dbReference type="GO" id="GO:0030288">
    <property type="term" value="C:outer membrane-bounded periplasmic space"/>
    <property type="evidence" value="ECO:0007669"/>
    <property type="project" value="TreeGrafter"/>
</dbReference>
<evidence type="ECO:0000256" key="1">
    <source>
        <dbReference type="ARBA" id="ARBA00010333"/>
    </source>
</evidence>
<evidence type="ECO:0000259" key="6">
    <source>
        <dbReference type="SMART" id="SM00062"/>
    </source>
</evidence>
<dbReference type="Gene3D" id="3.40.190.10">
    <property type="entry name" value="Periplasmic binding protein-like II"/>
    <property type="match status" value="2"/>
</dbReference>
<accession>A0AA97CTY1</accession>
<dbReference type="EMBL" id="CP128986">
    <property type="protein sequence ID" value="WOC12002.1"/>
    <property type="molecule type" value="Genomic_DNA"/>
</dbReference>